<sequence length="61" mass="6536">MPKDLHHDPRGDASRGQQRRAAKPRVVQAALRSPASAATCGVKDRYTLRGSTGRPLGLAKT</sequence>
<dbReference type="Proteomes" id="UP000608955">
    <property type="component" value="Unassembled WGS sequence"/>
</dbReference>
<evidence type="ECO:0000313" key="3">
    <source>
        <dbReference type="Proteomes" id="UP000608955"/>
    </source>
</evidence>
<evidence type="ECO:0000256" key="1">
    <source>
        <dbReference type="SAM" id="MobiDB-lite"/>
    </source>
</evidence>
<feature type="compositionally biased region" description="Basic and acidic residues" evidence="1">
    <location>
        <begin position="1"/>
        <end position="13"/>
    </location>
</feature>
<organism evidence="2 3">
    <name type="scientific">Streptomyces naganishii JCM 4654</name>
    <dbReference type="NCBI Taxonomy" id="1306179"/>
    <lineage>
        <taxon>Bacteria</taxon>
        <taxon>Bacillati</taxon>
        <taxon>Actinomycetota</taxon>
        <taxon>Actinomycetes</taxon>
        <taxon>Kitasatosporales</taxon>
        <taxon>Streptomycetaceae</taxon>
        <taxon>Streptomyces</taxon>
    </lineage>
</organism>
<keyword evidence="3" id="KW-1185">Reference proteome</keyword>
<proteinExistence type="predicted"/>
<reference evidence="2" key="1">
    <citation type="journal article" date="2014" name="Int. J. Syst. Evol. Microbiol.">
        <title>Complete genome sequence of Corynebacterium casei LMG S-19264T (=DSM 44701T), isolated from a smear-ripened cheese.</title>
        <authorList>
            <consortium name="US DOE Joint Genome Institute (JGI-PGF)"/>
            <person name="Walter F."/>
            <person name="Albersmeier A."/>
            <person name="Kalinowski J."/>
            <person name="Ruckert C."/>
        </authorList>
    </citation>
    <scope>NUCLEOTIDE SEQUENCE</scope>
    <source>
        <strain evidence="2">JCM 4654</strain>
    </source>
</reference>
<accession>A0A918Y6J8</accession>
<feature type="region of interest" description="Disordered" evidence="1">
    <location>
        <begin position="1"/>
        <end position="36"/>
    </location>
</feature>
<evidence type="ECO:0000313" key="2">
    <source>
        <dbReference type="EMBL" id="GHD91665.1"/>
    </source>
</evidence>
<gene>
    <name evidence="2" type="ORF">GCM10010508_41450</name>
</gene>
<dbReference type="AlphaFoldDB" id="A0A918Y6J8"/>
<name>A0A918Y6J8_9ACTN</name>
<reference evidence="2" key="2">
    <citation type="submission" date="2020-09" db="EMBL/GenBank/DDBJ databases">
        <authorList>
            <person name="Sun Q."/>
            <person name="Ohkuma M."/>
        </authorList>
    </citation>
    <scope>NUCLEOTIDE SEQUENCE</scope>
    <source>
        <strain evidence="2">JCM 4654</strain>
    </source>
</reference>
<comment type="caution">
    <text evidence="2">The sequence shown here is derived from an EMBL/GenBank/DDBJ whole genome shotgun (WGS) entry which is preliminary data.</text>
</comment>
<protein>
    <submittedName>
        <fullName evidence="2">Uncharacterized protein</fullName>
    </submittedName>
</protein>
<dbReference type="EMBL" id="BMVF01000010">
    <property type="protein sequence ID" value="GHD91665.1"/>
    <property type="molecule type" value="Genomic_DNA"/>
</dbReference>